<keyword evidence="3" id="KW-0597">Phosphoprotein</keyword>
<evidence type="ECO:0000256" key="4">
    <source>
        <dbReference type="ARBA" id="ARBA00022679"/>
    </source>
</evidence>
<dbReference type="InterPro" id="IPR005467">
    <property type="entry name" value="His_kinase_dom"/>
</dbReference>
<dbReference type="InterPro" id="IPR050351">
    <property type="entry name" value="BphY/WalK/GraS-like"/>
</dbReference>
<name>A0ABQ2XLE4_9BURK</name>
<dbReference type="InterPro" id="IPR003594">
    <property type="entry name" value="HATPase_dom"/>
</dbReference>
<feature type="domain" description="Histidine kinase" evidence="7">
    <location>
        <begin position="35"/>
        <end position="119"/>
    </location>
</feature>
<gene>
    <name evidence="8" type="ORF">GCM10011282_30450</name>
</gene>
<dbReference type="PANTHER" id="PTHR45453">
    <property type="entry name" value="PHOSPHATE REGULON SENSOR PROTEIN PHOR"/>
    <property type="match status" value="1"/>
</dbReference>
<dbReference type="PANTHER" id="PTHR45453:SF1">
    <property type="entry name" value="PHOSPHATE REGULON SENSOR PROTEIN PHOR"/>
    <property type="match status" value="1"/>
</dbReference>
<keyword evidence="6" id="KW-0902">Two-component regulatory system</keyword>
<evidence type="ECO:0000313" key="9">
    <source>
        <dbReference type="Proteomes" id="UP000620127"/>
    </source>
</evidence>
<evidence type="ECO:0000313" key="8">
    <source>
        <dbReference type="EMBL" id="GGX22314.1"/>
    </source>
</evidence>
<dbReference type="PROSITE" id="PS50109">
    <property type="entry name" value="HIS_KIN"/>
    <property type="match status" value="1"/>
</dbReference>
<keyword evidence="9" id="KW-1185">Reference proteome</keyword>
<organism evidence="8 9">
    <name type="scientific">Undibacterium macrobrachii</name>
    <dbReference type="NCBI Taxonomy" id="1119058"/>
    <lineage>
        <taxon>Bacteria</taxon>
        <taxon>Pseudomonadati</taxon>
        <taxon>Pseudomonadota</taxon>
        <taxon>Betaproteobacteria</taxon>
        <taxon>Burkholderiales</taxon>
        <taxon>Oxalobacteraceae</taxon>
        <taxon>Undibacterium</taxon>
    </lineage>
</organism>
<evidence type="ECO:0000256" key="5">
    <source>
        <dbReference type="ARBA" id="ARBA00022777"/>
    </source>
</evidence>
<dbReference type="SUPFAM" id="SSF55874">
    <property type="entry name" value="ATPase domain of HSP90 chaperone/DNA topoisomerase II/histidine kinase"/>
    <property type="match status" value="1"/>
</dbReference>
<proteinExistence type="predicted"/>
<dbReference type="EMBL" id="BMYT01000006">
    <property type="protein sequence ID" value="GGX22314.1"/>
    <property type="molecule type" value="Genomic_DNA"/>
</dbReference>
<keyword evidence="5" id="KW-0418">Kinase</keyword>
<evidence type="ECO:0000256" key="2">
    <source>
        <dbReference type="ARBA" id="ARBA00012438"/>
    </source>
</evidence>
<dbReference type="InterPro" id="IPR036890">
    <property type="entry name" value="HATPase_C_sf"/>
</dbReference>
<accession>A0ABQ2XLE4</accession>
<evidence type="ECO:0000256" key="1">
    <source>
        <dbReference type="ARBA" id="ARBA00000085"/>
    </source>
</evidence>
<sequence length="119" mass="13239">MLTDASLEASLQQSNISPLNRLPSSTIVKEHLDLLARAIENILHGAFKYNPQQSDITIELANDAVYQQVSTKIMDRGSGAPEEELESVFLALYCRTSKSQQFQEHGLGLAIARQIMRSH</sequence>
<reference evidence="9" key="1">
    <citation type="journal article" date="2019" name="Int. J. Syst. Evol. Microbiol.">
        <title>The Global Catalogue of Microorganisms (GCM) 10K type strain sequencing project: providing services to taxonomists for standard genome sequencing and annotation.</title>
        <authorList>
            <consortium name="The Broad Institute Genomics Platform"/>
            <consortium name="The Broad Institute Genome Sequencing Center for Infectious Disease"/>
            <person name="Wu L."/>
            <person name="Ma J."/>
        </authorList>
    </citation>
    <scope>NUCLEOTIDE SEQUENCE [LARGE SCALE GENOMIC DNA]</scope>
    <source>
        <strain evidence="9">KCTC 23916</strain>
    </source>
</reference>
<dbReference type="Gene3D" id="3.30.565.10">
    <property type="entry name" value="Histidine kinase-like ATPase, C-terminal domain"/>
    <property type="match status" value="1"/>
</dbReference>
<evidence type="ECO:0000256" key="3">
    <source>
        <dbReference type="ARBA" id="ARBA00022553"/>
    </source>
</evidence>
<dbReference type="EC" id="2.7.13.3" evidence="2"/>
<comment type="caution">
    <text evidence="8">The sequence shown here is derived from an EMBL/GenBank/DDBJ whole genome shotgun (WGS) entry which is preliminary data.</text>
</comment>
<keyword evidence="4" id="KW-0808">Transferase</keyword>
<dbReference type="Proteomes" id="UP000620127">
    <property type="component" value="Unassembled WGS sequence"/>
</dbReference>
<comment type="catalytic activity">
    <reaction evidence="1">
        <text>ATP + protein L-histidine = ADP + protein N-phospho-L-histidine.</text>
        <dbReference type="EC" id="2.7.13.3"/>
    </reaction>
</comment>
<evidence type="ECO:0000259" key="7">
    <source>
        <dbReference type="PROSITE" id="PS50109"/>
    </source>
</evidence>
<dbReference type="RefSeq" id="WP_189347033.1">
    <property type="nucleotide sequence ID" value="NZ_BMYT01000006.1"/>
</dbReference>
<dbReference type="Pfam" id="PF02518">
    <property type="entry name" value="HATPase_c"/>
    <property type="match status" value="1"/>
</dbReference>
<evidence type="ECO:0000256" key="6">
    <source>
        <dbReference type="ARBA" id="ARBA00023012"/>
    </source>
</evidence>
<protein>
    <recommendedName>
        <fullName evidence="2">histidine kinase</fullName>
        <ecNumber evidence="2">2.7.13.3</ecNumber>
    </recommendedName>
</protein>